<proteinExistence type="predicted"/>
<feature type="region of interest" description="Disordered" evidence="1">
    <location>
        <begin position="89"/>
        <end position="109"/>
    </location>
</feature>
<dbReference type="EMBL" id="CP144089">
    <property type="protein sequence ID" value="WWD03692.1"/>
    <property type="molecule type" value="Genomic_DNA"/>
</dbReference>
<sequence>MAAASSSKAPVKPIKLEVDQVYIHVSYSSPEPPSAISLNNVEVKYLGPIGELSGEGIYQIQSHGQPVKRHDENWQTSQQDLIEKVKRSEGVKSVKVMDEPKQRAKRDEF</sequence>
<evidence type="ECO:0000313" key="3">
    <source>
        <dbReference type="Proteomes" id="UP001358614"/>
    </source>
</evidence>
<keyword evidence="3" id="KW-1185">Reference proteome</keyword>
<dbReference type="GeneID" id="91100552"/>
<organism evidence="2 3">
    <name type="scientific">Kwoniella europaea PYCC6329</name>
    <dbReference type="NCBI Taxonomy" id="1423913"/>
    <lineage>
        <taxon>Eukaryota</taxon>
        <taxon>Fungi</taxon>
        <taxon>Dikarya</taxon>
        <taxon>Basidiomycota</taxon>
        <taxon>Agaricomycotina</taxon>
        <taxon>Tremellomycetes</taxon>
        <taxon>Tremellales</taxon>
        <taxon>Cryptococcaceae</taxon>
        <taxon>Kwoniella</taxon>
    </lineage>
</organism>
<gene>
    <name evidence="2" type="ORF">V865_001748</name>
</gene>
<dbReference type="AlphaFoldDB" id="A0AAX4KBA9"/>
<reference evidence="2 3" key="1">
    <citation type="submission" date="2024-01" db="EMBL/GenBank/DDBJ databases">
        <title>Comparative genomics of Cryptococcus and Kwoniella reveals pathogenesis evolution and contrasting modes of karyotype evolution via chromosome fusion or intercentromeric recombination.</title>
        <authorList>
            <person name="Coelho M.A."/>
            <person name="David-Palma M."/>
            <person name="Shea T."/>
            <person name="Bowers K."/>
            <person name="McGinley-Smith S."/>
            <person name="Mohammad A.W."/>
            <person name="Gnirke A."/>
            <person name="Yurkov A.M."/>
            <person name="Nowrousian M."/>
            <person name="Sun S."/>
            <person name="Cuomo C.A."/>
            <person name="Heitman J."/>
        </authorList>
    </citation>
    <scope>NUCLEOTIDE SEQUENCE [LARGE SCALE GENOMIC DNA]</scope>
    <source>
        <strain evidence="2 3">PYCC6329</strain>
    </source>
</reference>
<dbReference type="KEGG" id="ker:91100552"/>
<dbReference type="RefSeq" id="XP_066081659.1">
    <property type="nucleotide sequence ID" value="XM_066225562.1"/>
</dbReference>
<evidence type="ECO:0000313" key="2">
    <source>
        <dbReference type="EMBL" id="WWD03692.1"/>
    </source>
</evidence>
<dbReference type="Proteomes" id="UP001358614">
    <property type="component" value="Chromosome 1"/>
</dbReference>
<accession>A0AAX4KBA9</accession>
<protein>
    <submittedName>
        <fullName evidence="2">Uncharacterized protein</fullName>
    </submittedName>
</protein>
<name>A0AAX4KBA9_9TREE</name>
<evidence type="ECO:0000256" key="1">
    <source>
        <dbReference type="SAM" id="MobiDB-lite"/>
    </source>
</evidence>